<dbReference type="InterPro" id="IPR032508">
    <property type="entry name" value="FecR_C"/>
</dbReference>
<dbReference type="PANTHER" id="PTHR30273:SF2">
    <property type="entry name" value="PROTEIN FECR"/>
    <property type="match status" value="1"/>
</dbReference>
<dbReference type="Gene3D" id="2.60.120.1440">
    <property type="match status" value="1"/>
</dbReference>
<proteinExistence type="predicted"/>
<dbReference type="PANTHER" id="PTHR30273">
    <property type="entry name" value="PERIPLASMIC SIGNAL SENSOR AND SIGMA FACTOR ACTIVATOR FECR-RELATED"/>
    <property type="match status" value="1"/>
</dbReference>
<dbReference type="Proteomes" id="UP000740413">
    <property type="component" value="Unassembled WGS sequence"/>
</dbReference>
<accession>A0ABS5WC16</accession>
<dbReference type="InterPro" id="IPR012373">
    <property type="entry name" value="Ferrdict_sens_TM"/>
</dbReference>
<keyword evidence="5" id="KW-1185">Reference proteome</keyword>
<dbReference type="RefSeq" id="WP_214610977.1">
    <property type="nucleotide sequence ID" value="NZ_JACATN010000002.1"/>
</dbReference>
<evidence type="ECO:0000259" key="3">
    <source>
        <dbReference type="Pfam" id="PF16344"/>
    </source>
</evidence>
<feature type="domain" description="Protein FecR C-terminal" evidence="3">
    <location>
        <begin position="304"/>
        <end position="371"/>
    </location>
</feature>
<name>A0ABS5WC16_9FLAO</name>
<evidence type="ECO:0000256" key="1">
    <source>
        <dbReference type="SAM" id="Phobius"/>
    </source>
</evidence>
<evidence type="ECO:0000313" key="5">
    <source>
        <dbReference type="Proteomes" id="UP000740413"/>
    </source>
</evidence>
<dbReference type="EMBL" id="JACATN010000002">
    <property type="protein sequence ID" value="MBT2160769.1"/>
    <property type="molecule type" value="Genomic_DNA"/>
</dbReference>
<evidence type="ECO:0000259" key="2">
    <source>
        <dbReference type="Pfam" id="PF04773"/>
    </source>
</evidence>
<dbReference type="PIRSF" id="PIRSF018266">
    <property type="entry name" value="FecR"/>
    <property type="match status" value="1"/>
</dbReference>
<keyword evidence="1" id="KW-0472">Membrane</keyword>
<dbReference type="Gene3D" id="3.55.50.30">
    <property type="match status" value="1"/>
</dbReference>
<evidence type="ECO:0000313" key="4">
    <source>
        <dbReference type="EMBL" id="MBT2160769.1"/>
    </source>
</evidence>
<organism evidence="4 5">
    <name type="scientific">Zobellia barbeyronii</name>
    <dbReference type="NCBI Taxonomy" id="2748009"/>
    <lineage>
        <taxon>Bacteria</taxon>
        <taxon>Pseudomonadati</taxon>
        <taxon>Bacteroidota</taxon>
        <taxon>Flavobacteriia</taxon>
        <taxon>Flavobacteriales</taxon>
        <taxon>Flavobacteriaceae</taxon>
        <taxon>Zobellia</taxon>
    </lineage>
</organism>
<gene>
    <name evidence="4" type="ORF">HW347_05795</name>
</gene>
<dbReference type="Pfam" id="PF04773">
    <property type="entry name" value="FecR"/>
    <property type="match status" value="1"/>
</dbReference>
<dbReference type="InterPro" id="IPR006860">
    <property type="entry name" value="FecR"/>
</dbReference>
<protein>
    <submittedName>
        <fullName evidence="4">DUF4974 domain-containing protein</fullName>
    </submittedName>
</protein>
<keyword evidence="1" id="KW-0812">Transmembrane</keyword>
<keyword evidence="1" id="KW-1133">Transmembrane helix</keyword>
<sequence>MNEKKAKKLFKKYVNNECSQEERDLMERFLESYQSESNPTSDFRFDSETKEEVWQKIAGKTKVPQANKNNFNGFILKYAAIFIGLVGLAMVFNFLSKNGSEKSNLVIEDNAIVLKTGDNQARKIIVGGGESITDEDGNILASQSNDQMVYHGKATTELVYNEIIIPKGKTFELKLSDGTLVHLNADTSLKYPVSFVKGQDRKVFLKGEAYFEVAKDPEHKFTVVAKDIDVQVLGTHFNVSCYTGEETYAVLAEGSVAISDKRAGQVSDSLSILKPGQKAAMQEDALIITEVDISDYLNWRNGDLTFNNEPFEDIVRKIERRYGVRIENGYTELESVRFRGAFKNETIEDLLDTFKESAEFDYEITNNQIRIKKPT</sequence>
<reference evidence="5" key="1">
    <citation type="submission" date="2023-07" db="EMBL/GenBank/DDBJ databases">
        <title>Zobellia barbeyronii sp. nov., a new marine flavobacterium, isolated from green and red algae.</title>
        <authorList>
            <person name="Nedashkovskaya O.I."/>
            <person name="Otstavnykh N."/>
            <person name="Zhukova N."/>
            <person name="Guzev K."/>
            <person name="Chausova V."/>
            <person name="Tekutyeva L."/>
            <person name="Mikhailov V."/>
            <person name="Isaeva M."/>
        </authorList>
    </citation>
    <scope>NUCLEOTIDE SEQUENCE [LARGE SCALE GENOMIC DNA]</scope>
    <source>
        <strain evidence="5">KMM 6746</strain>
    </source>
</reference>
<dbReference type="Pfam" id="PF16344">
    <property type="entry name" value="FecR_C"/>
    <property type="match status" value="1"/>
</dbReference>
<feature type="domain" description="FecR protein" evidence="2">
    <location>
        <begin position="165"/>
        <end position="256"/>
    </location>
</feature>
<comment type="caution">
    <text evidence="4">The sequence shown here is derived from an EMBL/GenBank/DDBJ whole genome shotgun (WGS) entry which is preliminary data.</text>
</comment>
<feature type="transmembrane region" description="Helical" evidence="1">
    <location>
        <begin position="75"/>
        <end position="95"/>
    </location>
</feature>